<dbReference type="EMBL" id="CAJNDS010000194">
    <property type="protein sequence ID" value="CAE7025424.1"/>
    <property type="molecule type" value="Genomic_DNA"/>
</dbReference>
<dbReference type="Gene3D" id="3.30.420.10">
    <property type="entry name" value="Ribonuclease H-like superfamily/Ribonuclease H"/>
    <property type="match status" value="1"/>
</dbReference>
<dbReference type="InterPro" id="IPR012337">
    <property type="entry name" value="RNaseH-like_sf"/>
</dbReference>
<name>A0A812I6J2_9DINO</name>
<keyword evidence="2 4" id="KW-0863">Zinc-finger</keyword>
<evidence type="ECO:0000256" key="5">
    <source>
        <dbReference type="SAM" id="MobiDB-lite"/>
    </source>
</evidence>
<feature type="region of interest" description="Disordered" evidence="5">
    <location>
        <begin position="805"/>
        <end position="824"/>
    </location>
</feature>
<dbReference type="GO" id="GO:0015074">
    <property type="term" value="P:DNA integration"/>
    <property type="evidence" value="ECO:0007669"/>
    <property type="project" value="InterPro"/>
</dbReference>
<dbReference type="InterPro" id="IPR025829">
    <property type="entry name" value="Zn_knuckle_CX2CX3GHX4C"/>
</dbReference>
<dbReference type="Proteomes" id="UP000604046">
    <property type="component" value="Unassembled WGS sequence"/>
</dbReference>
<dbReference type="GO" id="GO:0008270">
    <property type="term" value="F:zinc ion binding"/>
    <property type="evidence" value="ECO:0007669"/>
    <property type="project" value="UniProtKB-KW"/>
</dbReference>
<dbReference type="InterPro" id="IPR001584">
    <property type="entry name" value="Integrase_cat-core"/>
</dbReference>
<dbReference type="Pfam" id="PF13696">
    <property type="entry name" value="zf-CCHC_2"/>
    <property type="match status" value="1"/>
</dbReference>
<evidence type="ECO:0000259" key="6">
    <source>
        <dbReference type="PROSITE" id="PS50158"/>
    </source>
</evidence>
<protein>
    <submittedName>
        <fullName evidence="8">TY1B-NL2 protein</fullName>
    </submittedName>
</protein>
<evidence type="ECO:0000256" key="3">
    <source>
        <dbReference type="ARBA" id="ARBA00022833"/>
    </source>
</evidence>
<feature type="region of interest" description="Disordered" evidence="5">
    <location>
        <begin position="756"/>
        <end position="795"/>
    </location>
</feature>
<dbReference type="SUPFAM" id="SSF53098">
    <property type="entry name" value="Ribonuclease H-like"/>
    <property type="match status" value="1"/>
</dbReference>
<proteinExistence type="predicted"/>
<dbReference type="InterPro" id="IPR001878">
    <property type="entry name" value="Znf_CCHC"/>
</dbReference>
<dbReference type="PROSITE" id="PS50158">
    <property type="entry name" value="ZF_CCHC"/>
    <property type="match status" value="1"/>
</dbReference>
<reference evidence="8" key="1">
    <citation type="submission" date="2021-02" db="EMBL/GenBank/DDBJ databases">
        <authorList>
            <person name="Dougan E. K."/>
            <person name="Rhodes N."/>
            <person name="Thang M."/>
            <person name="Chan C."/>
        </authorList>
    </citation>
    <scope>NUCLEOTIDE SEQUENCE</scope>
</reference>
<dbReference type="GO" id="GO:0003676">
    <property type="term" value="F:nucleic acid binding"/>
    <property type="evidence" value="ECO:0007669"/>
    <property type="project" value="InterPro"/>
</dbReference>
<dbReference type="SMART" id="SM00343">
    <property type="entry name" value="ZnF_C2HC"/>
    <property type="match status" value="1"/>
</dbReference>
<feature type="domain" description="Integrase catalytic" evidence="7">
    <location>
        <begin position="1156"/>
        <end position="1325"/>
    </location>
</feature>
<accession>A0A812I6J2</accession>
<dbReference type="SUPFAM" id="SSF57756">
    <property type="entry name" value="Retrovirus zinc finger-like domains"/>
    <property type="match status" value="1"/>
</dbReference>
<dbReference type="PROSITE" id="PS50994">
    <property type="entry name" value="INTEGRASE"/>
    <property type="match status" value="1"/>
</dbReference>
<organism evidence="8 9">
    <name type="scientific">Symbiodinium natans</name>
    <dbReference type="NCBI Taxonomy" id="878477"/>
    <lineage>
        <taxon>Eukaryota</taxon>
        <taxon>Sar</taxon>
        <taxon>Alveolata</taxon>
        <taxon>Dinophyceae</taxon>
        <taxon>Suessiales</taxon>
        <taxon>Symbiodiniaceae</taxon>
        <taxon>Symbiodinium</taxon>
    </lineage>
</organism>
<comment type="caution">
    <text evidence="8">The sequence shown here is derived from an EMBL/GenBank/DDBJ whole genome shotgun (WGS) entry which is preliminary data.</text>
</comment>
<evidence type="ECO:0000256" key="1">
    <source>
        <dbReference type="ARBA" id="ARBA00022723"/>
    </source>
</evidence>
<dbReference type="InterPro" id="IPR036875">
    <property type="entry name" value="Znf_CCHC_sf"/>
</dbReference>
<keyword evidence="9" id="KW-1185">Reference proteome</keyword>
<sequence>MSWPQGEFDNELGVLHYMRRLANSPLVRRSLPNAAAIMNQFFAFRRHPGENIATFLVREQLVYEEFVEALLRLKEERNGADPLKQLFGLESLLKTDQEDKPWWQDRRWRETDEVKPEEPGDSVPDNFILEVLRGWRLLQAASLSQEERRDVLSATSNKLDYLSVSDALQILWDEQLSGTRRGGTFSAMMTDAFPGGAEQAWADEHSDWWDDPGWSPDAWSEMDWMQAGDHDEPWWPEAASVETERHLTAAELEDPEVRDALQQERAAENLAAEAKLTWQRAQAATAALRKDRGFGLNAVKGSGKSGAARCHRCGQTGHFIRDCPLPAKGHPKGHLHFAGEWNQPYENYPAEAFAINKGKSKGRSGFSFSDFRRWTQKGKAKGKGYGSKGSFAGGSVNSYLSDFVGGLEMMNQDVQNADVTPVPPGTGMLDCGATASAGPEASVERLMHSLLQSDPGATITVDQSRRPYFRFGSGSWGRASYCLTMGSSLSGSLREFTVYALPNPKEYYERWFEAKMLVPVLIGMSHIGKEGASMIVDFSDGHFVNANYPDKPGFLQRNEKGHYMLDIVNFLTGGRSTTSGHVNVVLKDPAVAISPMVTSTTTSPTSSYPLPGTAEDLPLNYLYGMELLASSSEDPRDPRSDKEQWPCMGAHPQVTVGKNRYGEWHHCSVCNLRTKYIPREGAPSSDTQAINHAMMLRALRQLETDIAPHLPDHELVKVAYDKEVADNRYLQLVKRVAPAKAESKIAVKFVSKNLEKSRPLPGGYHPEPGQSSLEVLENPNLMDSPEGQSSTGSALVIGGIGDRARPRERFPENMSTDSELQPPMGITMSDLAKLSARDLEQIRLRIQQNITDCLQDSGGADVWEISDSYETAFQEGFAHEGLRFLHLHPGTGYPMDKSSTYTKLRPMFLSARPRRIWVRPKSGIWEAFQRRTDDLKGMKDSGEERRRKERQALNHLTSFLVWCLDKSPHLEIFWEWPANSNGWKQHVMEDFEQSLWIRDKEWLSCRVDSCRYGSRCETEGHRHEFVQKKWLIRTTCPLFHALYKFVSIRLLSLAQWPEVFDNICIQIVSGLSSLLEDLLYVLRKMGTMWKSSSRVTFDLVFGMVTGLLVQTLTRKDLLVDVQKLVNYMPWTKKMLLLTSLWRRLQKNKSNGNENYFASTKLLVNHLDKFLLFPLALYLRTKIKFILLMDAATKFKATEVLLTYGINEMKAETTSQVIEVFSRRWLAERPKPQVVVPDNASSFKSMAFGDFLSDVNIMLSPPPETEHWAHGVAEHAIGDLKTVMDRLQAGEPTFSPSTILSLATMSLNQVEVVKGYSPYQWVYGKDFSLTDEDNITMDQLESEAPHVEFARLLTKRVDAEAIARKVRAERSGAIDNLMNYIVAGGVASVRRLDPTGLGQDVWCFKKCFSINIQMIQLDTSSGSYWVDDPSTWRSLADLLPRKQYEDVTSEVPPEAESEDLPLAPDSSTWQPSRRLRGKQQPPRSFVPMEQPMQEEVNDYEPPTPSVNYSPSPLGASPGEEHDLPEGLGSGLPSEAPLDETVRPLLPGSADEHTEPIEDVSSEDLSNMPPPLDSDPPEEPDEKRPRLDDGFFMEMAEEVPMYQLACDLELDSHRKLKKFLRSPAAFLVGQLRDSEVVFEKLKPADRKLFVKAKDKEVSSFIKQEAVRRCLSWEEEQGARESGRVMKCRWVLTWKPIPESERPEALQEASRGATTISPDGSRKAKARIVLLGYQHPDLLKPGFQSSAPVLSVLTRNLLYQMVVQEQWSIEGLGLSTAFLQTSKKENMNIWTTGVPELCRALNVPEGSLLKVLKDFYGSTTAPRGLWEDIDKKFCNLGAIKIISDPCVWVWLCDNPRPRNEFDKKIPIGFMGGHVDDFHRAGNRKNEAWLSICKQVDDMYAWGASKRDAYRHAGTDLIMRYDAECGHFIEINQDFYVESLTDIAFLKERGTLDQPLTASQITSCRGALGGLQWLAIQTQPLLCSRCNLLLTDLSNQPTRQTAREIQDMIMEVRAKPSKLIFKRIPSVTHWQEMHVITLGDQASNNRPRGGSTGGMITFLGGPEHSEGHPGYLTMVAWRTWKLQRVAISSNDGEVQAMVESEDSNFRTRLIWAELHGASHDRPLRNSLAHCEAMVSKIPGIVGTDSKGGFDAVTRNEGPTLGLSNARAAIQGHQIKESIPRTKGKLIWLASDWNLSDGLTKKPGESRVGLTQFLEA</sequence>
<gene>
    <name evidence="8" type="primary">TY1B-NL2</name>
    <name evidence="8" type="ORF">SNAT2548_LOCUS3172</name>
</gene>
<dbReference type="Gene3D" id="4.10.60.10">
    <property type="entry name" value="Zinc finger, CCHC-type"/>
    <property type="match status" value="1"/>
</dbReference>
<evidence type="ECO:0000313" key="8">
    <source>
        <dbReference type="EMBL" id="CAE7025424.1"/>
    </source>
</evidence>
<keyword evidence="1" id="KW-0479">Metal-binding</keyword>
<evidence type="ECO:0000256" key="2">
    <source>
        <dbReference type="ARBA" id="ARBA00022771"/>
    </source>
</evidence>
<feature type="region of interest" description="Disordered" evidence="5">
    <location>
        <begin position="1444"/>
        <end position="1584"/>
    </location>
</feature>
<keyword evidence="3" id="KW-0862">Zinc</keyword>
<feature type="domain" description="CCHC-type" evidence="6">
    <location>
        <begin position="309"/>
        <end position="324"/>
    </location>
</feature>
<dbReference type="OrthoDB" id="421295at2759"/>
<evidence type="ECO:0000313" key="9">
    <source>
        <dbReference type="Proteomes" id="UP000604046"/>
    </source>
</evidence>
<evidence type="ECO:0000256" key="4">
    <source>
        <dbReference type="PROSITE-ProRule" id="PRU00047"/>
    </source>
</evidence>
<dbReference type="InterPro" id="IPR036397">
    <property type="entry name" value="RNaseH_sf"/>
</dbReference>
<evidence type="ECO:0000259" key="7">
    <source>
        <dbReference type="PROSITE" id="PS50994"/>
    </source>
</evidence>